<evidence type="ECO:0000313" key="7">
    <source>
        <dbReference type="EMBL" id="EIJ41431.1"/>
    </source>
</evidence>
<evidence type="ECO:0000256" key="1">
    <source>
        <dbReference type="ARBA" id="ARBA00022630"/>
    </source>
</evidence>
<dbReference type="Proteomes" id="UP000005744">
    <property type="component" value="Unassembled WGS sequence"/>
</dbReference>
<dbReference type="Pfam" id="PF07992">
    <property type="entry name" value="Pyr_redox_2"/>
    <property type="match status" value="1"/>
</dbReference>
<dbReference type="InterPro" id="IPR036188">
    <property type="entry name" value="FAD/NAD-bd_sf"/>
</dbReference>
<dbReference type="FunFam" id="3.50.50.60:FF:000234">
    <property type="entry name" value="Flavocytochrome C sulfide dehydrogenase"/>
    <property type="match status" value="1"/>
</dbReference>
<dbReference type="PROSITE" id="PS51318">
    <property type="entry name" value="TAT"/>
    <property type="match status" value="1"/>
</dbReference>
<name>I3CCT8_9GAMM</name>
<dbReference type="SUPFAM" id="SSF51905">
    <property type="entry name" value="FAD/NAD(P)-binding domain"/>
    <property type="match status" value="2"/>
</dbReference>
<dbReference type="Pfam" id="PF21706">
    <property type="entry name" value="FCSD_central"/>
    <property type="match status" value="1"/>
</dbReference>
<feature type="domain" description="Flavocytochrome c sulphide dehydrogenase flavin-binding" evidence="5">
    <location>
        <begin position="365"/>
        <end position="432"/>
    </location>
</feature>
<proteinExistence type="predicted"/>
<keyword evidence="2" id="KW-0274">FAD</keyword>
<feature type="domain" description="Sulfide dehydrogenase [flavocytochrome c] flavoprotein chain central" evidence="6">
    <location>
        <begin position="169"/>
        <end position="290"/>
    </location>
</feature>
<evidence type="ECO:0000259" key="6">
    <source>
        <dbReference type="Pfam" id="PF21706"/>
    </source>
</evidence>
<dbReference type="Gene3D" id="3.90.760.10">
    <property type="entry name" value="Flavocytochrome c sulphide dehydrogenase, flavin-binding domain"/>
    <property type="match status" value="1"/>
</dbReference>
<keyword evidence="1" id="KW-0285">Flavoprotein</keyword>
<dbReference type="Pfam" id="PF09242">
    <property type="entry name" value="FCSD-flav_bind"/>
    <property type="match status" value="1"/>
</dbReference>
<evidence type="ECO:0000256" key="2">
    <source>
        <dbReference type="ARBA" id="ARBA00022827"/>
    </source>
</evidence>
<feature type="chain" id="PRO_5003669440" evidence="3">
    <location>
        <begin position="28"/>
        <end position="433"/>
    </location>
</feature>
<evidence type="ECO:0000259" key="5">
    <source>
        <dbReference type="Pfam" id="PF09242"/>
    </source>
</evidence>
<keyword evidence="8" id="KW-1185">Reference proteome</keyword>
<dbReference type="SUPFAM" id="SSF55424">
    <property type="entry name" value="FAD/NAD-linked reductases, dimerisation (C-terminal) domain"/>
    <property type="match status" value="1"/>
</dbReference>
<dbReference type="PANTHER" id="PTHR43755:SF1">
    <property type="entry name" value="FAD-DEPENDENT PYRIDINE NUCLEOTIDE-DISULPHIDE OXIDOREDUCTASE"/>
    <property type="match status" value="1"/>
</dbReference>
<dbReference type="PROSITE" id="PS51257">
    <property type="entry name" value="PROKAR_LIPOPROTEIN"/>
    <property type="match status" value="1"/>
</dbReference>
<dbReference type="GO" id="GO:0016491">
    <property type="term" value="F:oxidoreductase activity"/>
    <property type="evidence" value="ECO:0007669"/>
    <property type="project" value="InterPro"/>
</dbReference>
<protein>
    <submittedName>
        <fullName evidence="7">NAD(FAD)-dependent dehydrogenase</fullName>
    </submittedName>
</protein>
<evidence type="ECO:0000256" key="3">
    <source>
        <dbReference type="SAM" id="SignalP"/>
    </source>
</evidence>
<dbReference type="Gene3D" id="3.50.50.60">
    <property type="entry name" value="FAD/NAD(P)-binding domain"/>
    <property type="match status" value="2"/>
</dbReference>
<dbReference type="AlphaFoldDB" id="I3CCT8"/>
<dbReference type="PANTHER" id="PTHR43755">
    <property type="match status" value="1"/>
</dbReference>
<dbReference type="OrthoDB" id="9802771at2"/>
<accession>I3CCT8</accession>
<dbReference type="eggNOG" id="COG0446">
    <property type="taxonomic scope" value="Bacteria"/>
</dbReference>
<dbReference type="InterPro" id="IPR023753">
    <property type="entry name" value="FAD/NAD-binding_dom"/>
</dbReference>
<keyword evidence="3" id="KW-0732">Signal</keyword>
<dbReference type="InterPro" id="IPR049386">
    <property type="entry name" value="FCSD_central"/>
</dbReference>
<dbReference type="STRING" id="395493.BegalDRAFT_0513"/>
<dbReference type="InterPro" id="IPR052541">
    <property type="entry name" value="SQRD"/>
</dbReference>
<dbReference type="HOGENOM" id="CLU_030742_0_0_6"/>
<dbReference type="EMBL" id="JH600070">
    <property type="protein sequence ID" value="EIJ41431.1"/>
    <property type="molecule type" value="Genomic_DNA"/>
</dbReference>
<feature type="signal peptide" evidence="3">
    <location>
        <begin position="1"/>
        <end position="27"/>
    </location>
</feature>
<evidence type="ECO:0000259" key="4">
    <source>
        <dbReference type="Pfam" id="PF07992"/>
    </source>
</evidence>
<feature type="domain" description="FAD/NAD(P)-binding" evidence="4">
    <location>
        <begin position="37"/>
        <end position="145"/>
    </location>
</feature>
<sequence length="433" mass="47093">MTMNRRTFLASLSTSVAGLAIASCASADNKHSAQSGKKVVVVGGGFAGATAAKYLRKFDPSLNVTLIDESPQYVTCPASNWVIGGFRELPTITWDRGALQRKYGVNLVQDTVVDIEPTAKYVKTKQGEKFAYDRLIVAAGISIKWNALTGYDEAAAELLPHAWKAGAQTTLLRKQLEALPDGGRVFMVCPANPFRCPPGPYERASLIAHYLKTHKPKSKLVLFDAKDNFSKQGLFEKAWTDLYGYGTAKSLIEWVPASKDGKIVEVDAKNKTIISEFGEKHKGDVINVIPPQQAGIIAQTAGLVNETGWSPVDHQTWESKKHPFIHVIGDASIAGAMPKSGSSANSQAKFCAAAVIALLNDITPPKPNWLNICYSLVNPEYAISVTSVYELDAEKKVAEIKASAGVSKPDSDKQLEALYTENWYKNIIQDSFL</sequence>
<dbReference type="InterPro" id="IPR006311">
    <property type="entry name" value="TAT_signal"/>
</dbReference>
<organism evidence="7 8">
    <name type="scientific">Beggiatoa alba B18LD</name>
    <dbReference type="NCBI Taxonomy" id="395493"/>
    <lineage>
        <taxon>Bacteria</taxon>
        <taxon>Pseudomonadati</taxon>
        <taxon>Pseudomonadota</taxon>
        <taxon>Gammaproteobacteria</taxon>
        <taxon>Thiotrichales</taxon>
        <taxon>Thiotrichaceae</taxon>
        <taxon>Beggiatoa</taxon>
    </lineage>
</organism>
<dbReference type="InterPro" id="IPR037092">
    <property type="entry name" value="FlavoCytC_S_DH_flav-bd_sf"/>
</dbReference>
<evidence type="ECO:0000313" key="8">
    <source>
        <dbReference type="Proteomes" id="UP000005744"/>
    </source>
</evidence>
<dbReference type="RefSeq" id="WP_002683366.1">
    <property type="nucleotide sequence ID" value="NZ_JH600070.1"/>
</dbReference>
<dbReference type="InterPro" id="IPR016156">
    <property type="entry name" value="FAD/NAD-linked_Rdtase_dimer_sf"/>
</dbReference>
<gene>
    <name evidence="7" type="ORF">BegalDRAFT_0513</name>
</gene>
<dbReference type="GO" id="GO:0050660">
    <property type="term" value="F:flavin adenine dinucleotide binding"/>
    <property type="evidence" value="ECO:0007669"/>
    <property type="project" value="InterPro"/>
</dbReference>
<reference evidence="7 8" key="1">
    <citation type="submission" date="2011-11" db="EMBL/GenBank/DDBJ databases">
        <title>Improved High-Quality Draft sequence of Beggiatoa alba B18lD.</title>
        <authorList>
            <consortium name="US DOE Joint Genome Institute"/>
            <person name="Lucas S."/>
            <person name="Han J."/>
            <person name="Lapidus A."/>
            <person name="Cheng J.-F."/>
            <person name="Goodwin L."/>
            <person name="Pitluck S."/>
            <person name="Peters L."/>
            <person name="Mikhailova N."/>
            <person name="Held B."/>
            <person name="Detter J.C."/>
            <person name="Han C."/>
            <person name="Tapia R."/>
            <person name="Land M."/>
            <person name="Hauser L."/>
            <person name="Kyrpides N."/>
            <person name="Ivanova N."/>
            <person name="Pagani I."/>
            <person name="Samuel K."/>
            <person name="Teske A."/>
            <person name="Mueller J."/>
            <person name="Woyke T."/>
        </authorList>
    </citation>
    <scope>NUCLEOTIDE SEQUENCE [LARGE SCALE GENOMIC DNA]</scope>
    <source>
        <strain evidence="7 8">B18LD</strain>
    </source>
</reference>
<dbReference type="InterPro" id="IPR015323">
    <property type="entry name" value="FlavoCytC_S_DH_flav-bd"/>
</dbReference>